<dbReference type="STRING" id="329726.AM1_1562"/>
<dbReference type="PROSITE" id="PS00330">
    <property type="entry name" value="HEMOLYSIN_CALCIUM"/>
    <property type="match status" value="4"/>
</dbReference>
<dbReference type="PANTHER" id="PTHR46682:SF1">
    <property type="entry name" value="ADHESION G-PROTEIN COUPLED RECEPTOR V1"/>
    <property type="match status" value="1"/>
</dbReference>
<dbReference type="eggNOG" id="COG2931">
    <property type="taxonomic scope" value="Bacteria"/>
</dbReference>
<evidence type="ECO:0000256" key="3">
    <source>
        <dbReference type="ARBA" id="ARBA00022837"/>
    </source>
</evidence>
<dbReference type="GO" id="GO:0005509">
    <property type="term" value="F:calcium ion binding"/>
    <property type="evidence" value="ECO:0007669"/>
    <property type="project" value="InterPro"/>
</dbReference>
<dbReference type="PRINTS" id="PR00313">
    <property type="entry name" value="CABNDNGRPT"/>
</dbReference>
<dbReference type="InterPro" id="IPR011049">
    <property type="entry name" value="Serralysin-like_metalloprot_C"/>
</dbReference>
<feature type="domain" description="Calx-beta" evidence="5">
    <location>
        <begin position="741"/>
        <end position="860"/>
    </location>
</feature>
<evidence type="ECO:0000313" key="6">
    <source>
        <dbReference type="EMBL" id="ABW26586.1"/>
    </source>
</evidence>
<feature type="compositionally biased region" description="Acidic residues" evidence="4">
    <location>
        <begin position="1283"/>
        <end position="1307"/>
    </location>
</feature>
<name>B0C951_ACAM1</name>
<feature type="compositionally biased region" description="Basic and acidic residues" evidence="4">
    <location>
        <begin position="1319"/>
        <end position="1331"/>
    </location>
</feature>
<dbReference type="EMBL" id="CP000828">
    <property type="protein sequence ID" value="ABW26586.1"/>
    <property type="molecule type" value="Genomic_DNA"/>
</dbReference>
<evidence type="ECO:0000256" key="4">
    <source>
        <dbReference type="SAM" id="MobiDB-lite"/>
    </source>
</evidence>
<dbReference type="GO" id="GO:0004930">
    <property type="term" value="F:G protein-coupled receptor activity"/>
    <property type="evidence" value="ECO:0007669"/>
    <property type="project" value="InterPro"/>
</dbReference>
<evidence type="ECO:0000256" key="1">
    <source>
        <dbReference type="ARBA" id="ARBA00022729"/>
    </source>
</evidence>
<evidence type="ECO:0000256" key="2">
    <source>
        <dbReference type="ARBA" id="ARBA00022737"/>
    </source>
</evidence>
<dbReference type="SUPFAM" id="SSF51120">
    <property type="entry name" value="beta-Roll"/>
    <property type="match status" value="1"/>
</dbReference>
<accession>B0C951</accession>
<evidence type="ECO:0000313" key="7">
    <source>
        <dbReference type="Proteomes" id="UP000000268"/>
    </source>
</evidence>
<feature type="compositionally biased region" description="Low complexity" evidence="4">
    <location>
        <begin position="1273"/>
        <end position="1282"/>
    </location>
</feature>
<reference evidence="6 7" key="1">
    <citation type="journal article" date="2008" name="Proc. Natl. Acad. Sci. U.S.A.">
        <title>Niche adaptation and genome expansion in the chlorophyll d-producing cyanobacterium Acaryochloris marina.</title>
        <authorList>
            <person name="Swingley W.D."/>
            <person name="Chen M."/>
            <person name="Cheung P.C."/>
            <person name="Conrad A.L."/>
            <person name="Dejesa L.C."/>
            <person name="Hao J."/>
            <person name="Honchak B.M."/>
            <person name="Karbach L.E."/>
            <person name="Kurdoglu A."/>
            <person name="Lahiri S."/>
            <person name="Mastrian S.D."/>
            <person name="Miyashita H."/>
            <person name="Page L."/>
            <person name="Ramakrishna P."/>
            <person name="Satoh S."/>
            <person name="Sattley W.M."/>
            <person name="Shimada Y."/>
            <person name="Taylor H.L."/>
            <person name="Tomo T."/>
            <person name="Tsuchiya T."/>
            <person name="Wang Z.T."/>
            <person name="Raymond J."/>
            <person name="Mimuro M."/>
            <person name="Blankenship R.E."/>
            <person name="Touchman J.W."/>
        </authorList>
    </citation>
    <scope>NUCLEOTIDE SEQUENCE [LARGE SCALE GENOMIC DNA]</scope>
    <source>
        <strain evidence="7">MBIC 11017</strain>
    </source>
</reference>
<proteinExistence type="predicted"/>
<sequence length="1483" mass="152175">MPPINDDQILAASIAFPGDTQSYTFTAQSGDLIEAFVDNLTDGNPGLRIRLLDVDGMTLLDSDASVRGGNRDVAIGEGTLNFGDTPLPFKIETSGTYTLLVDGIGDSVSDYTLGLTNFTQGALTIDDNQSLSGNIAFAGDGESYTFDAQSGDLIEAFVDNLTDGNPGLRIRLLDVDGMTLLDSDASVRGGNRDVAIGEGTLNFGDTPLPFKIETSGTYTLLVDGIGDSVSDYTLGLTNFTQGALTIDDNQSLSGNIAFAGDGESYTFDAQSGDLIEAFVDNLTDGNPGLRIRLLDVDGMTLLDSDASVRGGNRDVAIGEGTLNFGDTPLPFKIETSGTYTLLVDGIGDSVSDYTLGLTNFTQGALTIDDNQSLSGNIAFAGDGESYTFDAQSGDLIEAFVDNLTDGNPGLRIRLLDVDGMTLLDSDASVRGGNRDVAIGEGTLNFGDTPLPFKIETSGTYTLLVDGIGDSVSDYTLGLTNFTQGALTIGNNSNIVETLEFAGDGEAYTFDAQAGTQFSVFADNLTTSGLQRIRVRLLDTDGMTVLASDVSNAALDDVEIDSFSLANSGTYTLLFDGVGDTTGRYSLGSNITPILPPSDIDYAIATSAVTLTEGDSGAQQVTFTVTRTEITQVASAAVIQTGTGTTQSTSSAFSQVAAAQAATSIDFTIGGTATNTEDFTNIGGTSGASGLTGTINFGVGETSKTITLDVLGDTNIEPDETIVVSLANPTSPGTATISTGSATTTILNDDVGPPPPPPPADIDYAIATNPVTLTEGDSGAQQVTFTVTRTGATQNASSVDFSFGGTATNTEDFNNIGGTSGASGLTGTINFGADETSKTITLDVLGDTDIELDETIVVSLANGTAPGTATISTNSATTTILNDDVAPPPPPPPADIDYAIATNPVTLTEGDSGTQQVTFTVTRTGATQVASSIDFSFDGTATNTEDFNNIGGTSGAAGLTGTINFAADETSKTITLDVLGDTDIELDETIVVSLANGTAPGTATISIDSATTTILNDDAAPPPPADIDYVIETSAVNVTEGDSGAQQVTFTVTRTGATQDASSVDFAFGGTATNTEDFNNIGGTSGAAGLTGTINFGADETSKTITLDVLGDTDIEPDETIVVSLANGTAPGTVTISTSSATTTILNDDVAPPPPPPPADIDYAITTSPVTLTEGDSGAQQVTFTVTRTGSTQTASSVDFTFGGTATNTEDFNNIGGTSSASGLTGTINFGVDETSKTITLDVLGDTHIEPDETIVVSLSNGTAPGIATISTDSATTTILNDDFSNEDNDSDDEGEERNENDSGDGEENTSSGKVLHGTHGHDKLVGMDGHDTIRGLGGDDHLFGRGGNDHIQGNAGKDTLKGGSGDDELLGGHGRDYLFGGDGHDRLRGGNGKDLLVGGAGSDTFVLEPGEERDYILDFDVAVDKVILMAEHLSFNDLRVTSVGHSSAVSVASTGDHLAFFAGVGADLLKDHVFMVIENPDQV</sequence>
<dbReference type="GO" id="GO:0016020">
    <property type="term" value="C:membrane"/>
    <property type="evidence" value="ECO:0007669"/>
    <property type="project" value="InterPro"/>
</dbReference>
<feature type="region of interest" description="Disordered" evidence="4">
    <location>
        <begin position="1344"/>
        <end position="1367"/>
    </location>
</feature>
<evidence type="ECO:0000259" key="5">
    <source>
        <dbReference type="SMART" id="SM00237"/>
    </source>
</evidence>
<dbReference type="OrthoDB" id="523168at2"/>
<protein>
    <submittedName>
        <fullName evidence="6">Cadherin domain/calx-beta domain protein</fullName>
    </submittedName>
</protein>
<feature type="domain" description="Calx-beta" evidence="5">
    <location>
        <begin position="1140"/>
        <end position="1259"/>
    </location>
</feature>
<keyword evidence="1" id="KW-0732">Signal</keyword>
<dbReference type="InterPro" id="IPR038081">
    <property type="entry name" value="CalX-like_sf"/>
</dbReference>
<dbReference type="SUPFAM" id="SSF141072">
    <property type="entry name" value="CalX-like"/>
    <property type="match status" value="5"/>
</dbReference>
<dbReference type="HOGENOM" id="CLU_249523_0_0_3"/>
<dbReference type="Gene3D" id="2.150.10.10">
    <property type="entry name" value="Serralysin-like metalloprotease, C-terminal"/>
    <property type="match status" value="1"/>
</dbReference>
<keyword evidence="2" id="KW-0677">Repeat</keyword>
<keyword evidence="3" id="KW-0106">Calcium</keyword>
<dbReference type="Pfam" id="PF03160">
    <property type="entry name" value="Calx-beta"/>
    <property type="match status" value="5"/>
</dbReference>
<organism evidence="6 7">
    <name type="scientific">Acaryochloris marina (strain MBIC 11017)</name>
    <dbReference type="NCBI Taxonomy" id="329726"/>
    <lineage>
        <taxon>Bacteria</taxon>
        <taxon>Bacillati</taxon>
        <taxon>Cyanobacteriota</taxon>
        <taxon>Cyanophyceae</taxon>
        <taxon>Acaryochloridales</taxon>
        <taxon>Acaryochloridaceae</taxon>
        <taxon>Acaryochloris</taxon>
    </lineage>
</organism>
<feature type="domain" description="Calx-beta" evidence="5">
    <location>
        <begin position="1009"/>
        <end position="1125"/>
    </location>
</feature>
<dbReference type="RefSeq" id="WP_012162110.1">
    <property type="nucleotide sequence ID" value="NC_009925.1"/>
</dbReference>
<feature type="domain" description="Calx-beta" evidence="5">
    <location>
        <begin position="875"/>
        <end position="994"/>
    </location>
</feature>
<dbReference type="PANTHER" id="PTHR46682">
    <property type="entry name" value="ADHESION G-PROTEIN COUPLED RECEPTOR V1"/>
    <property type="match status" value="1"/>
</dbReference>
<dbReference type="KEGG" id="amr:AM1_1562"/>
<dbReference type="Proteomes" id="UP000000268">
    <property type="component" value="Chromosome"/>
</dbReference>
<dbReference type="InterPro" id="IPR026919">
    <property type="entry name" value="ADGRV1"/>
</dbReference>
<feature type="region of interest" description="Disordered" evidence="4">
    <location>
        <begin position="1273"/>
        <end position="1331"/>
    </location>
</feature>
<dbReference type="SMART" id="SM00237">
    <property type="entry name" value="Calx_beta"/>
    <property type="match status" value="4"/>
</dbReference>
<keyword evidence="7" id="KW-1185">Reference proteome</keyword>
<dbReference type="Gene3D" id="2.60.40.2030">
    <property type="match status" value="5"/>
</dbReference>
<dbReference type="InterPro" id="IPR003644">
    <property type="entry name" value="Calx_beta"/>
</dbReference>
<gene>
    <name evidence="6" type="ordered locus">AM1_1562</name>
</gene>
<dbReference type="Gene3D" id="2.60.120.380">
    <property type="match status" value="5"/>
</dbReference>
<dbReference type="InterPro" id="IPR001343">
    <property type="entry name" value="Hemolysn_Ca-bd"/>
</dbReference>
<dbReference type="Pfam" id="PF00353">
    <property type="entry name" value="HemolysinCabind"/>
    <property type="match status" value="2"/>
</dbReference>
<dbReference type="InterPro" id="IPR018511">
    <property type="entry name" value="Hemolysin-typ_Ca-bd_CS"/>
</dbReference>